<gene>
    <name evidence="1" type="ORF">NCTC12965_04229</name>
</gene>
<protein>
    <submittedName>
        <fullName evidence="1">Uncharacterized protein</fullName>
    </submittedName>
</protein>
<evidence type="ECO:0000313" key="1">
    <source>
        <dbReference type="EMBL" id="VTR38463.1"/>
    </source>
</evidence>
<proteinExistence type="predicted"/>
<reference evidence="1" key="1">
    <citation type="submission" date="2019-05" db="EMBL/GenBank/DDBJ databases">
        <authorList>
            <consortium name="Pathogen Informatics"/>
        </authorList>
    </citation>
    <scope>NUCLEOTIDE SEQUENCE [LARGE SCALE GENOMIC DNA]</scope>
    <source>
        <strain evidence="1">NCTC12965</strain>
    </source>
</reference>
<dbReference type="AlphaFoldDB" id="A0A4U9UYR9"/>
<organism evidence="1">
    <name type="scientific">Serratia fonticola</name>
    <dbReference type="NCBI Taxonomy" id="47917"/>
    <lineage>
        <taxon>Bacteria</taxon>
        <taxon>Pseudomonadati</taxon>
        <taxon>Pseudomonadota</taxon>
        <taxon>Gammaproteobacteria</taxon>
        <taxon>Enterobacterales</taxon>
        <taxon>Yersiniaceae</taxon>
        <taxon>Serratia</taxon>
    </lineage>
</organism>
<accession>A0A4U9UYR9</accession>
<name>A0A4U9UYR9_SERFO</name>
<sequence>MQGADATIAIARLQIDQIAGCQFLLRIIEGVRALIQDAFWQ</sequence>
<dbReference type="EMBL" id="CABEEZ010000096">
    <property type="protein sequence ID" value="VTR38463.1"/>
    <property type="molecule type" value="Genomic_DNA"/>
</dbReference>